<evidence type="ECO:0000313" key="4">
    <source>
        <dbReference type="Proteomes" id="UP000230431"/>
    </source>
</evidence>
<dbReference type="PANTHER" id="PTHR11927:SF9">
    <property type="entry name" value="L-FUCOSYLTRANSFERASE"/>
    <property type="match status" value="1"/>
</dbReference>
<sequence length="286" mass="33047">MIITQLTGGLGNQLFQYACGRALSLSNGDVLKLDLGNYAQENSARQYQLGHFGIEEQIASPEEIAKVRRQLPVISRLIRAFRFRILKVEYVSFKPHLLKKTGDVYLEGYWQSEKYFSSIADTIRQDFRLKDGMGSPADRVAQEISQEKWPVSLHLRRGDYVADPKTKALLNICSPAYYQKAIDLMLRRYPDSRFFVFSDDIEWAKANLLLPTATDFVSAPEIMDYEELILMSYCHHHIIANSSFSWWGAWLNSRTDKIVVAPLVWSRGRKSKKIYKDIIPESWIRI</sequence>
<dbReference type="EMBL" id="PCYK01000012">
    <property type="protein sequence ID" value="PIR46100.1"/>
    <property type="molecule type" value="Genomic_DNA"/>
</dbReference>
<dbReference type="Proteomes" id="UP000230431">
    <property type="component" value="Unassembled WGS sequence"/>
</dbReference>
<gene>
    <name evidence="3" type="ORF">COV08_01640</name>
</gene>
<dbReference type="InterPro" id="IPR002516">
    <property type="entry name" value="Glyco_trans_11"/>
</dbReference>
<name>A0A2H0RI39_9BACT</name>
<evidence type="ECO:0000256" key="1">
    <source>
        <dbReference type="ARBA" id="ARBA00022676"/>
    </source>
</evidence>
<dbReference type="GO" id="GO:0005975">
    <property type="term" value="P:carbohydrate metabolic process"/>
    <property type="evidence" value="ECO:0007669"/>
    <property type="project" value="InterPro"/>
</dbReference>
<protein>
    <submittedName>
        <fullName evidence="3">Alpha-1,2-fucosyltransferase</fullName>
    </submittedName>
</protein>
<dbReference type="GO" id="GO:0016020">
    <property type="term" value="C:membrane"/>
    <property type="evidence" value="ECO:0007669"/>
    <property type="project" value="InterPro"/>
</dbReference>
<keyword evidence="2 3" id="KW-0808">Transferase</keyword>
<dbReference type="AlphaFoldDB" id="A0A2H0RI39"/>
<reference evidence="3 4" key="1">
    <citation type="submission" date="2017-09" db="EMBL/GenBank/DDBJ databases">
        <title>Depth-based differentiation of microbial function through sediment-hosted aquifers and enrichment of novel symbionts in the deep terrestrial subsurface.</title>
        <authorList>
            <person name="Probst A.J."/>
            <person name="Ladd B."/>
            <person name="Jarett J.K."/>
            <person name="Geller-Mcgrath D.E."/>
            <person name="Sieber C.M."/>
            <person name="Emerson J.B."/>
            <person name="Anantharaman K."/>
            <person name="Thomas B.C."/>
            <person name="Malmstrom R."/>
            <person name="Stieglmeier M."/>
            <person name="Klingl A."/>
            <person name="Woyke T."/>
            <person name="Ryan C.M."/>
            <person name="Banfield J.F."/>
        </authorList>
    </citation>
    <scope>NUCLEOTIDE SEQUENCE [LARGE SCALE GENOMIC DNA]</scope>
    <source>
        <strain evidence="3">CG10_big_fil_rev_8_21_14_0_10_49_38</strain>
    </source>
</reference>
<evidence type="ECO:0000256" key="2">
    <source>
        <dbReference type="ARBA" id="ARBA00022679"/>
    </source>
</evidence>
<comment type="caution">
    <text evidence="3">The sequence shown here is derived from an EMBL/GenBank/DDBJ whole genome shotgun (WGS) entry which is preliminary data.</text>
</comment>
<organism evidence="3 4">
    <name type="scientific">Candidatus Vogelbacteria bacterium CG10_big_fil_rev_8_21_14_0_10_49_38</name>
    <dbReference type="NCBI Taxonomy" id="1975043"/>
    <lineage>
        <taxon>Bacteria</taxon>
        <taxon>Candidatus Vogeliibacteriota</taxon>
    </lineage>
</organism>
<accession>A0A2H0RI39</accession>
<dbReference type="CDD" id="cd11301">
    <property type="entry name" value="Fut1_Fut2_like"/>
    <property type="match status" value="1"/>
</dbReference>
<keyword evidence="1 3" id="KW-0328">Glycosyltransferase</keyword>
<dbReference type="PANTHER" id="PTHR11927">
    <property type="entry name" value="GALACTOSIDE 2-L-FUCOSYLTRANSFERASE"/>
    <property type="match status" value="1"/>
</dbReference>
<proteinExistence type="predicted"/>
<evidence type="ECO:0000313" key="3">
    <source>
        <dbReference type="EMBL" id="PIR46100.1"/>
    </source>
</evidence>
<dbReference type="Pfam" id="PF01531">
    <property type="entry name" value="Glyco_transf_11"/>
    <property type="match status" value="1"/>
</dbReference>
<dbReference type="GO" id="GO:0008107">
    <property type="term" value="F:galactoside 2-alpha-L-fucosyltransferase activity"/>
    <property type="evidence" value="ECO:0007669"/>
    <property type="project" value="InterPro"/>
</dbReference>